<dbReference type="GO" id="GO:0009636">
    <property type="term" value="P:response to toxic substance"/>
    <property type="evidence" value="ECO:0007669"/>
    <property type="project" value="UniProtKB-ARBA"/>
</dbReference>
<keyword evidence="9" id="KW-0597">Phosphoprotein</keyword>
<evidence type="ECO:0000256" key="11">
    <source>
        <dbReference type="ARBA" id="ARBA00022989"/>
    </source>
</evidence>
<keyword evidence="5 13" id="KW-0813">Transport</keyword>
<keyword evidence="8 13" id="KW-0997">Cell inner membrane</keyword>
<dbReference type="FunFam" id="1.20.1640.10:FF:000001">
    <property type="entry name" value="Efflux pump membrane transporter"/>
    <property type="match status" value="1"/>
</dbReference>
<gene>
    <name evidence="15" type="ORF">ALP65_04127</name>
</gene>
<comment type="similarity">
    <text evidence="4 13">Belongs to the resistance-nodulation-cell division (RND) (TC 2.A.6) family.</text>
</comment>
<dbReference type="InterPro" id="IPR029058">
    <property type="entry name" value="AB_hydrolase_fold"/>
</dbReference>
<keyword evidence="11 13" id="KW-1133">Transmembrane helix</keyword>
<evidence type="ECO:0000256" key="5">
    <source>
        <dbReference type="ARBA" id="ARBA00022448"/>
    </source>
</evidence>
<name>A0A3M5EA68_PSEAI</name>
<dbReference type="Gene3D" id="3.40.50.1820">
    <property type="entry name" value="alpha/beta hydrolase"/>
    <property type="match status" value="1"/>
</dbReference>
<dbReference type="EMBL" id="RBSQ01000391">
    <property type="protein sequence ID" value="RMS59049.1"/>
    <property type="molecule type" value="Genomic_DNA"/>
</dbReference>
<evidence type="ECO:0000256" key="7">
    <source>
        <dbReference type="ARBA" id="ARBA00022475"/>
    </source>
</evidence>
<dbReference type="PANTHER" id="PTHR32063">
    <property type="match status" value="1"/>
</dbReference>
<sequence>MIALVIMLAGGLSILSLPVNQYPAIAPPAIAVQVSYPGASAETVQDTVVQVIEQQMNGIDNLRYISSESNSDGSMTITVTFEQGTDPDIAQVQVQNKLQLATPLLPQEVQRQGIRVTKAVKNFLMVVGVVSTDGSMTKEDLSNYIVSNIQDPLSRTKGVGDFQVFGSQYSMRIWLDPAKLNSYQLTPGDVSSAIQAQNVQISSGQLGGLPAVKGQQLNATIIGKTRLQTAEQFENILLKVNPDGSQVRLKDVADVGLGGQDYSINAQFNGSPASGIAIKLATGANALDTAKAIRQTIANLEPFMPQGMKVVYPYDTTPVVSASIHEVVKTLGEAILLVFLVMYLFLQNFRATLIPTIAVPVVLLGTFGVLAAFGFSINTLTMFGMVLAIGLLVDDAIVVVENVERVMAEEGLSPREAARKSMGQIQGALVGIAMVLSAVFLPMAFFGGSTGVIYRQFSITIVSAMALSVIVALILTPALCATMLKPIEKGDHGEHKGGFFGWFNRMFLSTTHGYERGVASILKHRAPYLLIYVVIVAGMIWMFTRIPTAFLPDEDQGVLFAQVQTPPGSSAERTQVVVDSMREYLLEKESSSVSSVFTVTGFNFAGRGQSSGMAFIMLKPWEERPGGENSVFELAKRALKPRYIINGYGPTETVVTPLIWKAAMDTECGAAYAPIGSFVGERCGYVLDADLNPLPAGVAGELYLGGVGLARGYLQRPGLSAERFVANPFSRAGERLYRTGDLVRQREDGTFDYLGRIDNQVKVRGFRIELGEIEARLQDAGEVREAVVVARDAASGKQLLGYVVAEDGADASGLLERLRERLKRDLPEYMVPAHLALLPAMPLTPNGKIDRKALPDIDVTASEAYVAPRNELELALAGIWQEVLGIARIGVHDNFFELGGDSILSMQVVAKARALKKLGFSLKLRDLIQKPSIAALSGYDDSAAPPSPILALNAAVDGCPPLFCVHAGFGTVFDYEPLARRLNGRRSVLAIQARSLLDPNWRDVSLQRMAED</sequence>
<evidence type="ECO:0000256" key="13">
    <source>
        <dbReference type="RuleBase" id="RU364070"/>
    </source>
</evidence>
<evidence type="ECO:0000313" key="16">
    <source>
        <dbReference type="Proteomes" id="UP000270834"/>
    </source>
</evidence>
<evidence type="ECO:0000256" key="4">
    <source>
        <dbReference type="ARBA" id="ARBA00010942"/>
    </source>
</evidence>
<dbReference type="Gene3D" id="3.30.70.1320">
    <property type="entry name" value="Multidrug efflux transporter AcrB pore domain like"/>
    <property type="match status" value="1"/>
</dbReference>
<dbReference type="AlphaFoldDB" id="A0A3M5EA68"/>
<dbReference type="FunFam" id="1.10.1200.10:FF:000005">
    <property type="entry name" value="Nonribosomal peptide synthetase 1"/>
    <property type="match status" value="1"/>
</dbReference>
<dbReference type="SUPFAM" id="SSF47336">
    <property type="entry name" value="ACP-like"/>
    <property type="match status" value="1"/>
</dbReference>
<keyword evidence="6" id="KW-0596">Phosphopantetheine</keyword>
<evidence type="ECO:0000256" key="12">
    <source>
        <dbReference type="ARBA" id="ARBA00023136"/>
    </source>
</evidence>
<dbReference type="PROSITE" id="PS50075">
    <property type="entry name" value="CARRIER"/>
    <property type="match status" value="1"/>
</dbReference>
<feature type="non-terminal residue" evidence="15">
    <location>
        <position position="1012"/>
    </location>
</feature>
<evidence type="ECO:0000256" key="6">
    <source>
        <dbReference type="ARBA" id="ARBA00022450"/>
    </source>
</evidence>
<feature type="transmembrane region" description="Helical" evidence="13">
    <location>
        <begin position="526"/>
        <end position="544"/>
    </location>
</feature>
<dbReference type="Gene3D" id="1.20.1640.10">
    <property type="entry name" value="Multidrug efflux transporter AcrB transmembrane domain"/>
    <property type="match status" value="2"/>
</dbReference>
<dbReference type="SUPFAM" id="SSF82714">
    <property type="entry name" value="Multidrug efflux transporter AcrB TolC docking domain, DN and DC subdomains"/>
    <property type="match status" value="1"/>
</dbReference>
<dbReference type="InterPro" id="IPR009081">
    <property type="entry name" value="PP-bd_ACP"/>
</dbReference>
<keyword evidence="10 13" id="KW-0812">Transmembrane</keyword>
<protein>
    <recommendedName>
        <fullName evidence="13">Efflux pump membrane transporter</fullName>
    </recommendedName>
</protein>
<proteinExistence type="inferred from homology"/>
<evidence type="ECO:0000256" key="3">
    <source>
        <dbReference type="ARBA" id="ARBA00006432"/>
    </source>
</evidence>
<feature type="transmembrane region" description="Helical" evidence="13">
    <location>
        <begin position="424"/>
        <end position="445"/>
    </location>
</feature>
<dbReference type="SUPFAM" id="SSF53474">
    <property type="entry name" value="alpha/beta-Hydrolases"/>
    <property type="match status" value="1"/>
</dbReference>
<dbReference type="FunFam" id="3.30.2090.10:FF:000001">
    <property type="entry name" value="Efflux pump membrane transporter"/>
    <property type="match status" value="1"/>
</dbReference>
<evidence type="ECO:0000256" key="10">
    <source>
        <dbReference type="ARBA" id="ARBA00022692"/>
    </source>
</evidence>
<feature type="domain" description="Carrier" evidence="14">
    <location>
        <begin position="867"/>
        <end position="944"/>
    </location>
</feature>
<dbReference type="InterPro" id="IPR006162">
    <property type="entry name" value="Ppantetheine_attach_site"/>
</dbReference>
<dbReference type="Pfam" id="PF00873">
    <property type="entry name" value="ACR_tran"/>
    <property type="match status" value="1"/>
</dbReference>
<comment type="cofactor">
    <cofactor evidence="1">
        <name>pantetheine 4'-phosphate</name>
        <dbReference type="ChEBI" id="CHEBI:47942"/>
    </cofactor>
</comment>
<dbReference type="SUPFAM" id="SSF82866">
    <property type="entry name" value="Multidrug efflux transporter AcrB transmembrane domain"/>
    <property type="match status" value="1"/>
</dbReference>
<dbReference type="InterPro" id="IPR001036">
    <property type="entry name" value="Acrflvin-R"/>
</dbReference>
<dbReference type="NCBIfam" id="TIGR00915">
    <property type="entry name" value="2A0602"/>
    <property type="match status" value="1"/>
</dbReference>
<dbReference type="InterPro" id="IPR027463">
    <property type="entry name" value="AcrB_DN_DC_subdom"/>
</dbReference>
<comment type="caution">
    <text evidence="13">Lacks conserved residue(s) required for the propagation of feature annotation.</text>
</comment>
<feature type="transmembrane region" description="Helical" evidence="13">
    <location>
        <begin position="457"/>
        <end position="480"/>
    </location>
</feature>
<dbReference type="Gene3D" id="3.30.300.30">
    <property type="match status" value="1"/>
</dbReference>
<dbReference type="GO" id="GO:0042910">
    <property type="term" value="F:xenobiotic transmembrane transporter activity"/>
    <property type="evidence" value="ECO:0007669"/>
    <property type="project" value="TreeGrafter"/>
</dbReference>
<dbReference type="Proteomes" id="UP000270834">
    <property type="component" value="Unassembled WGS sequence"/>
</dbReference>
<keyword evidence="7" id="KW-1003">Cell membrane</keyword>
<comment type="similarity">
    <text evidence="3">Belongs to the ATP-dependent AMP-binding enzyme family.</text>
</comment>
<dbReference type="FunFam" id="2.30.38.10:FF:000001">
    <property type="entry name" value="Non-ribosomal peptide synthetase PvdI"/>
    <property type="match status" value="1"/>
</dbReference>
<dbReference type="GO" id="GO:0015562">
    <property type="term" value="F:efflux transmembrane transporter activity"/>
    <property type="evidence" value="ECO:0007669"/>
    <property type="project" value="InterPro"/>
</dbReference>
<evidence type="ECO:0000256" key="8">
    <source>
        <dbReference type="ARBA" id="ARBA00022519"/>
    </source>
</evidence>
<dbReference type="Gene3D" id="3.30.2090.10">
    <property type="entry name" value="Multidrug efflux transporter AcrB TolC docking domain, DN and DC subdomains"/>
    <property type="match status" value="1"/>
</dbReference>
<dbReference type="FunFam" id="3.30.300.30:FF:000010">
    <property type="entry name" value="Enterobactin synthetase component F"/>
    <property type="match status" value="1"/>
</dbReference>
<dbReference type="Pfam" id="PF13193">
    <property type="entry name" value="AMP-binding_C"/>
    <property type="match status" value="1"/>
</dbReference>
<comment type="subcellular location">
    <subcellularLocation>
        <location evidence="2 13">Cell inner membrane</location>
        <topology evidence="2 13">Multi-pass membrane protein</topology>
    </subcellularLocation>
</comment>
<evidence type="ECO:0000256" key="1">
    <source>
        <dbReference type="ARBA" id="ARBA00001957"/>
    </source>
</evidence>
<dbReference type="GO" id="GO:0044550">
    <property type="term" value="P:secondary metabolite biosynthetic process"/>
    <property type="evidence" value="ECO:0007669"/>
    <property type="project" value="UniProtKB-ARBA"/>
</dbReference>
<dbReference type="PROSITE" id="PS00012">
    <property type="entry name" value="PHOSPHOPANTETHEINE"/>
    <property type="match status" value="1"/>
</dbReference>
<dbReference type="Gene3D" id="2.30.38.10">
    <property type="entry name" value="Luciferase, Domain 3"/>
    <property type="match status" value="1"/>
</dbReference>
<dbReference type="Pfam" id="PF00550">
    <property type="entry name" value="PP-binding"/>
    <property type="match status" value="1"/>
</dbReference>
<dbReference type="GO" id="GO:0005886">
    <property type="term" value="C:plasma membrane"/>
    <property type="evidence" value="ECO:0007669"/>
    <property type="project" value="UniProtKB-SubCell"/>
</dbReference>
<dbReference type="InterPro" id="IPR045851">
    <property type="entry name" value="AMP-bd_C_sf"/>
</dbReference>
<dbReference type="SUPFAM" id="SSF56801">
    <property type="entry name" value="Acetyl-CoA synthetase-like"/>
    <property type="match status" value="1"/>
</dbReference>
<evidence type="ECO:0000256" key="2">
    <source>
        <dbReference type="ARBA" id="ARBA00004429"/>
    </source>
</evidence>
<comment type="caution">
    <text evidence="15">The sequence shown here is derived from an EMBL/GenBank/DDBJ whole genome shotgun (WGS) entry which is preliminary data.</text>
</comment>
<dbReference type="PRINTS" id="PR00702">
    <property type="entry name" value="ACRIFLAVINRP"/>
</dbReference>
<evidence type="ECO:0000259" key="14">
    <source>
        <dbReference type="PROSITE" id="PS50075"/>
    </source>
</evidence>
<dbReference type="Gene3D" id="3.30.70.1430">
    <property type="entry name" value="Multidrug efflux transporter AcrB pore domain"/>
    <property type="match status" value="2"/>
</dbReference>
<accession>A0A3M5EA68</accession>
<evidence type="ECO:0000256" key="9">
    <source>
        <dbReference type="ARBA" id="ARBA00022553"/>
    </source>
</evidence>
<dbReference type="PANTHER" id="PTHR32063:SF13">
    <property type="entry name" value="MULTIDRUG EFFLUX PUMP SUBUNIT ACRB-RELATED"/>
    <property type="match status" value="1"/>
</dbReference>
<feature type="transmembrane region" description="Helical" evidence="13">
    <location>
        <begin position="353"/>
        <end position="377"/>
    </location>
</feature>
<reference evidence="15 16" key="1">
    <citation type="submission" date="2018-08" db="EMBL/GenBank/DDBJ databases">
        <title>Recombination of ecologically and evolutionarily significant loci maintains genetic cohesion in the Pseudomonas syringae species complex.</title>
        <authorList>
            <person name="Dillon M."/>
            <person name="Thakur S."/>
            <person name="Almeida R.N.D."/>
            <person name="Weir B.S."/>
            <person name="Guttman D.S."/>
        </authorList>
    </citation>
    <scope>NUCLEOTIDE SEQUENCE [LARGE SCALE GENOMIC DNA]</scope>
    <source>
        <strain evidence="15 16">ICMP 7846</strain>
    </source>
</reference>
<organism evidence="15 16">
    <name type="scientific">Pseudomonas aeruginosa</name>
    <dbReference type="NCBI Taxonomy" id="287"/>
    <lineage>
        <taxon>Bacteria</taxon>
        <taxon>Pseudomonadati</taxon>
        <taxon>Pseudomonadota</taxon>
        <taxon>Gammaproteobacteria</taxon>
        <taxon>Pseudomonadales</taxon>
        <taxon>Pseudomonadaceae</taxon>
        <taxon>Pseudomonas</taxon>
    </lineage>
</organism>
<keyword evidence="12 13" id="KW-0472">Membrane</keyword>
<dbReference type="InterPro" id="IPR004764">
    <property type="entry name" value="MdtF-like"/>
</dbReference>
<dbReference type="SUPFAM" id="SSF82693">
    <property type="entry name" value="Multidrug efflux transporter AcrB pore domain, PN1, PN2, PC1 and PC2 subdomains"/>
    <property type="match status" value="3"/>
</dbReference>
<dbReference type="FunFam" id="3.30.70.1430:FF:000001">
    <property type="entry name" value="Efflux pump membrane transporter"/>
    <property type="match status" value="1"/>
</dbReference>
<dbReference type="InterPro" id="IPR036736">
    <property type="entry name" value="ACP-like_sf"/>
</dbReference>
<dbReference type="InterPro" id="IPR025110">
    <property type="entry name" value="AMP-bd_C"/>
</dbReference>
<evidence type="ECO:0000313" key="15">
    <source>
        <dbReference type="EMBL" id="RMS59049.1"/>
    </source>
</evidence>